<proteinExistence type="predicted"/>
<accession>A0A0E9UZ38</accession>
<organism evidence="1">
    <name type="scientific">Anguilla anguilla</name>
    <name type="common">European freshwater eel</name>
    <name type="synonym">Muraena anguilla</name>
    <dbReference type="NCBI Taxonomy" id="7936"/>
    <lineage>
        <taxon>Eukaryota</taxon>
        <taxon>Metazoa</taxon>
        <taxon>Chordata</taxon>
        <taxon>Craniata</taxon>
        <taxon>Vertebrata</taxon>
        <taxon>Euteleostomi</taxon>
        <taxon>Actinopterygii</taxon>
        <taxon>Neopterygii</taxon>
        <taxon>Teleostei</taxon>
        <taxon>Anguilliformes</taxon>
        <taxon>Anguillidae</taxon>
        <taxon>Anguilla</taxon>
    </lineage>
</organism>
<protein>
    <submittedName>
        <fullName evidence="1">Uncharacterized protein</fullName>
    </submittedName>
</protein>
<sequence>MLVFGDQHFRCSLLLHKELVKKLPFHFPAAEYHSFSI</sequence>
<evidence type="ECO:0000313" key="1">
    <source>
        <dbReference type="EMBL" id="JAH70450.1"/>
    </source>
</evidence>
<dbReference type="AlphaFoldDB" id="A0A0E9UZ38"/>
<reference evidence="1" key="1">
    <citation type="submission" date="2014-11" db="EMBL/GenBank/DDBJ databases">
        <authorList>
            <person name="Amaro Gonzalez C."/>
        </authorList>
    </citation>
    <scope>NUCLEOTIDE SEQUENCE</scope>
</reference>
<dbReference type="EMBL" id="GBXM01038127">
    <property type="protein sequence ID" value="JAH70450.1"/>
    <property type="molecule type" value="Transcribed_RNA"/>
</dbReference>
<name>A0A0E9UZ38_ANGAN</name>
<reference evidence="1" key="2">
    <citation type="journal article" date="2015" name="Fish Shellfish Immunol.">
        <title>Early steps in the European eel (Anguilla anguilla)-Vibrio vulnificus interaction in the gills: Role of the RtxA13 toxin.</title>
        <authorList>
            <person name="Callol A."/>
            <person name="Pajuelo D."/>
            <person name="Ebbesson L."/>
            <person name="Teles M."/>
            <person name="MacKenzie S."/>
            <person name="Amaro C."/>
        </authorList>
    </citation>
    <scope>NUCLEOTIDE SEQUENCE</scope>
</reference>